<gene>
    <name evidence="2" type="ORF">PYH69_13470</name>
</gene>
<keyword evidence="1" id="KW-0812">Transmembrane</keyword>
<dbReference type="Proteomes" id="UP001223261">
    <property type="component" value="Chromosome"/>
</dbReference>
<evidence type="ECO:0000313" key="3">
    <source>
        <dbReference type="Proteomes" id="UP001223261"/>
    </source>
</evidence>
<accession>A0AAX3W2W9</accession>
<reference evidence="2" key="1">
    <citation type="journal article" date="2023" name="Antibiotics">
        <title>Prevalence and Molecular Characterization of Methicillin-Resistant Staphylococci (MRS) and Mammaliicocci (MRM) in Dromedary Camels from Algeria: First Detection of SCCmec-mecC Hybrid in Methicillin-Resistant Mammaliicoccus lentus.</title>
        <authorList>
            <person name="Belhout C."/>
            <person name="Boyen F."/>
            <person name="Vereecke N."/>
            <person name="Theuns S."/>
            <person name="Taibi N."/>
            <person name="Stegger M."/>
            <person name="de la Fe-Rodriguez P.Y."/>
            <person name="Bouayad L."/>
            <person name="Elgroud R."/>
            <person name="Butaye P."/>
        </authorList>
    </citation>
    <scope>NUCLEOTIDE SEQUENCE</scope>
    <source>
        <strain evidence="2">7048</strain>
    </source>
</reference>
<proteinExistence type="predicted"/>
<organism evidence="2 3">
    <name type="scientific">Mammaliicoccus lentus</name>
    <name type="common">Staphylococcus lentus</name>
    <dbReference type="NCBI Taxonomy" id="42858"/>
    <lineage>
        <taxon>Bacteria</taxon>
        <taxon>Bacillati</taxon>
        <taxon>Bacillota</taxon>
        <taxon>Bacilli</taxon>
        <taxon>Bacillales</taxon>
        <taxon>Staphylococcaceae</taxon>
        <taxon>Mammaliicoccus</taxon>
    </lineage>
</organism>
<keyword evidence="1" id="KW-1133">Transmembrane helix</keyword>
<evidence type="ECO:0000256" key="1">
    <source>
        <dbReference type="SAM" id="Phobius"/>
    </source>
</evidence>
<dbReference type="EMBL" id="CP118848">
    <property type="protein sequence ID" value="WHI59705.1"/>
    <property type="molecule type" value="Genomic_DNA"/>
</dbReference>
<keyword evidence="1" id="KW-0472">Membrane</keyword>
<dbReference type="Pfam" id="PF17418">
    <property type="entry name" value="SdpA"/>
    <property type="match status" value="1"/>
</dbReference>
<evidence type="ECO:0000313" key="2">
    <source>
        <dbReference type="EMBL" id="WHI59705.1"/>
    </source>
</evidence>
<feature type="transmembrane region" description="Helical" evidence="1">
    <location>
        <begin position="6"/>
        <end position="27"/>
    </location>
</feature>
<dbReference type="AlphaFoldDB" id="A0AAX3W2W9"/>
<dbReference type="NCBIfam" id="TIGR04034">
    <property type="entry name" value="export_SdpA"/>
    <property type="match status" value="1"/>
</dbReference>
<sequence>MSFNKLQFYVISFLSIGLFILVFINILPENPITKNERNIFQELAPQGFPFYSKSPRDETFTIEEVGEDSKKIKLPTSSPNNLFGIKRDGRAQAVEIGSLMERIPEGEWTTCQSNKECDDLKNDLSEYEFEEDSLFDFIEGTYIVTKAEPISWYWLEFEDTLSRDQQLVKVRVK</sequence>
<dbReference type="RefSeq" id="WP_182672456.1">
    <property type="nucleotide sequence ID" value="NZ_CP118848.1"/>
</dbReference>
<dbReference type="InterPro" id="IPR023902">
    <property type="entry name" value="Sporulation_SdpA"/>
</dbReference>
<protein>
    <submittedName>
        <fullName evidence="2">SdpA family antimicrobial peptide system protein</fullName>
    </submittedName>
</protein>
<name>A0AAX3W2W9_MAMLE</name>